<comment type="caution">
    <text evidence="2">The sequence shown here is derived from an EMBL/GenBank/DDBJ whole genome shotgun (WGS) entry which is preliminary data.</text>
</comment>
<keyword evidence="3" id="KW-1185">Reference proteome</keyword>
<dbReference type="EMBL" id="JAUIRO010000003">
    <property type="protein sequence ID" value="KAK0722889.1"/>
    <property type="molecule type" value="Genomic_DNA"/>
</dbReference>
<protein>
    <submittedName>
        <fullName evidence="2">Uncharacterized protein</fullName>
    </submittedName>
</protein>
<gene>
    <name evidence="2" type="ORF">B0T26DRAFT_239116</name>
</gene>
<feature type="compositionally biased region" description="Basic and acidic residues" evidence="1">
    <location>
        <begin position="133"/>
        <end position="145"/>
    </location>
</feature>
<proteinExistence type="predicted"/>
<feature type="region of interest" description="Disordered" evidence="1">
    <location>
        <begin position="1"/>
        <end position="235"/>
    </location>
</feature>
<evidence type="ECO:0000256" key="1">
    <source>
        <dbReference type="SAM" id="MobiDB-lite"/>
    </source>
</evidence>
<evidence type="ECO:0000313" key="3">
    <source>
        <dbReference type="Proteomes" id="UP001172101"/>
    </source>
</evidence>
<dbReference type="AlphaFoldDB" id="A0AA40AVT4"/>
<evidence type="ECO:0000313" key="2">
    <source>
        <dbReference type="EMBL" id="KAK0722889.1"/>
    </source>
</evidence>
<sequence length="297" mass="32473">MNFLGVTFPSQSPTLFHSSLLPKKKKGKKSDSGRRRSSIAPSPGDKMSQDICPICPKSQAHITSPQQCTAKHPFDGILTKGSGEEQIEHQYRRIDSSIPDNRANMASLPGRAGGGGGSDRDNADKNCKKKLPPARDDEGERETSPKRSRPINLPFTPPPRAPYTGGIPVFNPPRRPREPARRADFADADNDEQLSEYFVANRHRTRPIDIPSGGRRREEEGSDGEGKDWPPLAHSPGTGMMEILAMSPASRLLAQGLARQSPALRTRRRVVSDAVGFPAPIAGDVFYSPAGVREWKP</sequence>
<feature type="compositionally biased region" description="Basic and acidic residues" evidence="1">
    <location>
        <begin position="82"/>
        <end position="95"/>
    </location>
</feature>
<dbReference type="Proteomes" id="UP001172101">
    <property type="component" value="Unassembled WGS sequence"/>
</dbReference>
<organism evidence="2 3">
    <name type="scientific">Lasiosphaeria miniovina</name>
    <dbReference type="NCBI Taxonomy" id="1954250"/>
    <lineage>
        <taxon>Eukaryota</taxon>
        <taxon>Fungi</taxon>
        <taxon>Dikarya</taxon>
        <taxon>Ascomycota</taxon>
        <taxon>Pezizomycotina</taxon>
        <taxon>Sordariomycetes</taxon>
        <taxon>Sordariomycetidae</taxon>
        <taxon>Sordariales</taxon>
        <taxon>Lasiosphaeriaceae</taxon>
        <taxon>Lasiosphaeria</taxon>
    </lineage>
</organism>
<name>A0AA40AVT4_9PEZI</name>
<reference evidence="2" key="1">
    <citation type="submission" date="2023-06" db="EMBL/GenBank/DDBJ databases">
        <title>Genome-scale phylogeny and comparative genomics of the fungal order Sordariales.</title>
        <authorList>
            <consortium name="Lawrence Berkeley National Laboratory"/>
            <person name="Hensen N."/>
            <person name="Bonometti L."/>
            <person name="Westerberg I."/>
            <person name="Brannstrom I.O."/>
            <person name="Guillou S."/>
            <person name="Cros-Aarteil S."/>
            <person name="Calhoun S."/>
            <person name="Haridas S."/>
            <person name="Kuo A."/>
            <person name="Mondo S."/>
            <person name="Pangilinan J."/>
            <person name="Riley R."/>
            <person name="LaButti K."/>
            <person name="Andreopoulos B."/>
            <person name="Lipzen A."/>
            <person name="Chen C."/>
            <person name="Yanf M."/>
            <person name="Daum C."/>
            <person name="Ng V."/>
            <person name="Clum A."/>
            <person name="Steindorff A."/>
            <person name="Ohm R."/>
            <person name="Martin F."/>
            <person name="Silar P."/>
            <person name="Natvig D."/>
            <person name="Lalanne C."/>
            <person name="Gautier V."/>
            <person name="Ament-velasquez S.L."/>
            <person name="Kruys A."/>
            <person name="Hutchinson M.I."/>
            <person name="Powell A.J."/>
            <person name="Barry K."/>
            <person name="Miller A.N."/>
            <person name="Grigoriev I.V."/>
            <person name="Debuchy R."/>
            <person name="Gladieux P."/>
            <person name="Thoren M.H."/>
            <person name="Johannesson H."/>
        </authorList>
    </citation>
    <scope>NUCLEOTIDE SEQUENCE</scope>
    <source>
        <strain evidence="2">SMH2392-1A</strain>
    </source>
</reference>
<accession>A0AA40AVT4</accession>
<feature type="compositionally biased region" description="Basic and acidic residues" evidence="1">
    <location>
        <begin position="175"/>
        <end position="185"/>
    </location>
</feature>
<feature type="compositionally biased region" description="Basic and acidic residues" evidence="1">
    <location>
        <begin position="215"/>
        <end position="228"/>
    </location>
</feature>
<dbReference type="GeneID" id="85317201"/>
<feature type="compositionally biased region" description="Polar residues" evidence="1">
    <location>
        <begin position="8"/>
        <end position="17"/>
    </location>
</feature>
<feature type="compositionally biased region" description="Polar residues" evidence="1">
    <location>
        <begin position="60"/>
        <end position="69"/>
    </location>
</feature>
<dbReference type="RefSeq" id="XP_060298813.1">
    <property type="nucleotide sequence ID" value="XM_060433931.1"/>
</dbReference>